<dbReference type="Proteomes" id="UP001187221">
    <property type="component" value="Unassembled WGS sequence"/>
</dbReference>
<evidence type="ECO:0000256" key="1">
    <source>
        <dbReference type="SAM" id="MobiDB-lite"/>
    </source>
</evidence>
<gene>
    <name evidence="2" type="ORF">NUTIK01_02580</name>
</gene>
<dbReference type="EMBL" id="BTFW01000001">
    <property type="protein sequence ID" value="GMM59481.1"/>
    <property type="molecule type" value="Genomic_DNA"/>
</dbReference>
<accession>A0ABQ6P2S7</accession>
<name>A0ABQ6P2S7_9SPHN</name>
<evidence type="ECO:0000313" key="3">
    <source>
        <dbReference type="Proteomes" id="UP001187221"/>
    </source>
</evidence>
<reference evidence="2 3" key="1">
    <citation type="submission" date="2023-06" db="EMBL/GenBank/DDBJ databases">
        <title>Draft genome sequence of Novosphingobium sp. strain IK01.</title>
        <authorList>
            <person name="Hatamoto M."/>
            <person name="Ikarashi T."/>
            <person name="Yamaguchi T."/>
        </authorList>
    </citation>
    <scope>NUCLEOTIDE SEQUENCE [LARGE SCALE GENOMIC DNA]</scope>
    <source>
        <strain evidence="2 3">IK01</strain>
    </source>
</reference>
<keyword evidence="3" id="KW-1185">Reference proteome</keyword>
<dbReference type="Pfam" id="PF05926">
    <property type="entry name" value="Phage_GPL"/>
    <property type="match status" value="1"/>
</dbReference>
<dbReference type="RefSeq" id="WP_317973335.1">
    <property type="nucleotide sequence ID" value="NZ_BTFW01000001.1"/>
</dbReference>
<dbReference type="InterPro" id="IPR009225">
    <property type="entry name" value="Phage_head_completion_GpL"/>
</dbReference>
<sequence>MSTFLSLPTPSDLAQPAEPESPVTNDGFFPDIDPAHLREAARIPTSITWPRLRAAILGAIMTVELDLRAYAAAQIAAGHATLAAVPAPQLDGQSVQILRYTRAVALYAKAELIERHRDYDLTSAGTHQADDLAPAIDELRRDAQHAVRDLTGRTRTVVDLI</sequence>
<feature type="region of interest" description="Disordered" evidence="1">
    <location>
        <begin position="1"/>
        <end position="26"/>
    </location>
</feature>
<organism evidence="2 3">
    <name type="scientific">Novosphingobium pituita</name>
    <dbReference type="NCBI Taxonomy" id="3056842"/>
    <lineage>
        <taxon>Bacteria</taxon>
        <taxon>Pseudomonadati</taxon>
        <taxon>Pseudomonadota</taxon>
        <taxon>Alphaproteobacteria</taxon>
        <taxon>Sphingomonadales</taxon>
        <taxon>Sphingomonadaceae</taxon>
        <taxon>Novosphingobium</taxon>
    </lineage>
</organism>
<protein>
    <submittedName>
        <fullName evidence="2">Head completion/stabilization protein</fullName>
    </submittedName>
</protein>
<proteinExistence type="predicted"/>
<evidence type="ECO:0000313" key="2">
    <source>
        <dbReference type="EMBL" id="GMM59481.1"/>
    </source>
</evidence>
<comment type="caution">
    <text evidence="2">The sequence shown here is derived from an EMBL/GenBank/DDBJ whole genome shotgun (WGS) entry which is preliminary data.</text>
</comment>